<dbReference type="Pfam" id="PF04351">
    <property type="entry name" value="PilP"/>
    <property type="match status" value="1"/>
</dbReference>
<proteinExistence type="predicted"/>
<protein>
    <submittedName>
        <fullName evidence="2">Type IV pilus assembly protein PilP</fullName>
    </submittedName>
</protein>
<dbReference type="EMBL" id="FNIV01000002">
    <property type="protein sequence ID" value="SDN82436.1"/>
    <property type="molecule type" value="Genomic_DNA"/>
</dbReference>
<evidence type="ECO:0000256" key="1">
    <source>
        <dbReference type="SAM" id="SignalP"/>
    </source>
</evidence>
<name>A0A1H0EJH9_9GAMM</name>
<evidence type="ECO:0000313" key="3">
    <source>
        <dbReference type="Proteomes" id="UP000199075"/>
    </source>
</evidence>
<evidence type="ECO:0000313" key="2">
    <source>
        <dbReference type="EMBL" id="SDN82436.1"/>
    </source>
</evidence>
<dbReference type="PIRSF" id="PIRSF016481">
    <property type="entry name" value="Pilus_assembly_PilP"/>
    <property type="match status" value="1"/>
</dbReference>
<organism evidence="2 3">
    <name type="scientific">Halomonas shengliensis</name>
    <dbReference type="NCBI Taxonomy" id="419597"/>
    <lineage>
        <taxon>Bacteria</taxon>
        <taxon>Pseudomonadati</taxon>
        <taxon>Pseudomonadota</taxon>
        <taxon>Gammaproteobacteria</taxon>
        <taxon>Oceanospirillales</taxon>
        <taxon>Halomonadaceae</taxon>
        <taxon>Halomonas</taxon>
    </lineage>
</organism>
<reference evidence="3" key="1">
    <citation type="submission" date="2016-10" db="EMBL/GenBank/DDBJ databases">
        <authorList>
            <person name="Varghese N."/>
            <person name="Submissions S."/>
        </authorList>
    </citation>
    <scope>NUCLEOTIDE SEQUENCE [LARGE SCALE GENOMIC DNA]</scope>
    <source>
        <strain evidence="3">CGMCC 1.6444</strain>
    </source>
</reference>
<dbReference type="AlphaFoldDB" id="A0A1H0EJH9"/>
<keyword evidence="3" id="KW-1185">Reference proteome</keyword>
<dbReference type="Proteomes" id="UP000199075">
    <property type="component" value="Unassembled WGS sequence"/>
</dbReference>
<sequence length="180" mass="19582">MTYRLVPLLGAAVLLALAGCADPQLASLDRELADIRNNPGPTPNVELPEIPEYEPVPYTAADERSPFVARLPEAEEQAQGSEELAPDMTRPRETLEAYRLSELRLVGTLVEDGQPSALVRAPDGQVHRLYVGNHMGSDFGRIVSITSSSVQLVEVVPTGRGGWIERTTRLELNGQDAGQR</sequence>
<dbReference type="RefSeq" id="WP_089676964.1">
    <property type="nucleotide sequence ID" value="NZ_FNIV01000002.1"/>
</dbReference>
<feature type="chain" id="PRO_5011467157" evidence="1">
    <location>
        <begin position="27"/>
        <end position="180"/>
    </location>
</feature>
<dbReference type="Gene3D" id="2.30.30.830">
    <property type="match status" value="1"/>
</dbReference>
<accession>A0A1H0EJH9</accession>
<keyword evidence="1" id="KW-0732">Signal</keyword>
<dbReference type="STRING" id="419597.SAMN04487957_10272"/>
<gene>
    <name evidence="2" type="ORF">SAMN04487957_10272</name>
</gene>
<dbReference type="PROSITE" id="PS51257">
    <property type="entry name" value="PROKAR_LIPOPROTEIN"/>
    <property type="match status" value="1"/>
</dbReference>
<dbReference type="OrthoDB" id="5296580at2"/>
<feature type="signal peptide" evidence="1">
    <location>
        <begin position="1"/>
        <end position="26"/>
    </location>
</feature>
<dbReference type="InterPro" id="IPR007446">
    <property type="entry name" value="PilP"/>
</dbReference>